<keyword evidence="2" id="KW-1185">Reference proteome</keyword>
<dbReference type="Proteomes" id="UP000274199">
    <property type="component" value="Segment"/>
</dbReference>
<organism evidence="1 2">
    <name type="scientific">Bacillus phage vB_BcoS-136</name>
    <dbReference type="NCBI Taxonomy" id="2419619"/>
    <lineage>
        <taxon>Viruses</taxon>
        <taxon>Duplodnaviria</taxon>
        <taxon>Heunggongvirae</taxon>
        <taxon>Uroviricota</taxon>
        <taxon>Caudoviricetes</taxon>
        <taxon>Heleneionescovirinae</taxon>
        <taxon>Kenyattavirus</taxon>
        <taxon>Kenyattavirus kv136</taxon>
    </lineage>
</organism>
<dbReference type="EMBL" id="MH884508">
    <property type="protein sequence ID" value="AYP68231.1"/>
    <property type="molecule type" value="Genomic_DNA"/>
</dbReference>
<sequence>MKNRSGWYSRKEIQKVTLDWLKTNCRLTEREREILRIVQERKLVRRDHLEIICPSYRDLNSRTRLINRAIRKLFNKMCLDKVHEEQKVGKGNTPCIVSLDRGGSLLLNVPHKKRISHEKKTIKGIDYIFRHLPTNFRHINGVNQLEVDTILFCEETGSEMLEWVHEKPVKMVYRGETKTLIPDISMCLRFNTEPSKPFYAFLEFDTGSENIRYKEPPIIRDKIIKYKIYKLSKLWTDYYPYFPTLLFVTEDEGRINFFNNKCKENGIAGVGIYHENYTKALHKIATML</sequence>
<proteinExistence type="predicted"/>
<evidence type="ECO:0000313" key="2">
    <source>
        <dbReference type="Proteomes" id="UP000274199"/>
    </source>
</evidence>
<accession>A0A3G3BVQ3</accession>
<dbReference type="Pfam" id="PF13814">
    <property type="entry name" value="Replic_Relax"/>
    <property type="match status" value="1"/>
</dbReference>
<gene>
    <name evidence="1" type="ORF">vBBcoS136_00099</name>
</gene>
<protein>
    <recommendedName>
        <fullName evidence="3">Replication-relaxation</fullName>
    </recommendedName>
</protein>
<evidence type="ECO:0000313" key="1">
    <source>
        <dbReference type="EMBL" id="AYP68231.1"/>
    </source>
</evidence>
<name>A0A3G3BVQ3_9CAUD</name>
<dbReference type="InterPro" id="IPR025855">
    <property type="entry name" value="Replic_Relax"/>
</dbReference>
<evidence type="ECO:0008006" key="3">
    <source>
        <dbReference type="Google" id="ProtNLM"/>
    </source>
</evidence>
<reference evidence="1 2" key="1">
    <citation type="submission" date="2018-09" db="EMBL/GenBank/DDBJ databases">
        <title>Comparative Genomic Analysis of Eight Novel Haloalkaliphilic Bacteriophages from Lake Elmenteita, Kenya.</title>
        <authorList>
            <person name="Akhwale J.K."/>
        </authorList>
    </citation>
    <scope>NUCLEOTIDE SEQUENCE [LARGE SCALE GENOMIC DNA]</scope>
</reference>